<organism evidence="1 2">
    <name type="scientific">Parapedobacter composti</name>
    <dbReference type="NCBI Taxonomy" id="623281"/>
    <lineage>
        <taxon>Bacteria</taxon>
        <taxon>Pseudomonadati</taxon>
        <taxon>Bacteroidota</taxon>
        <taxon>Sphingobacteriia</taxon>
        <taxon>Sphingobacteriales</taxon>
        <taxon>Sphingobacteriaceae</taxon>
        <taxon>Parapedobacter</taxon>
    </lineage>
</organism>
<dbReference type="EMBL" id="FOLL01000002">
    <property type="protein sequence ID" value="SFB90259.1"/>
    <property type="molecule type" value="Genomic_DNA"/>
</dbReference>
<evidence type="ECO:0000313" key="2">
    <source>
        <dbReference type="Proteomes" id="UP000199577"/>
    </source>
</evidence>
<reference evidence="1 2" key="1">
    <citation type="submission" date="2016-10" db="EMBL/GenBank/DDBJ databases">
        <authorList>
            <person name="de Groot N.N."/>
        </authorList>
    </citation>
    <scope>NUCLEOTIDE SEQUENCE [LARGE SCALE GENOMIC DNA]</scope>
    <source>
        <strain evidence="1 2">DSM 22900</strain>
    </source>
</reference>
<sequence>LTQTIPGPANRWPGCTNRLTGGLLPLIVRLSVDHTQTNSGVTYSHVRPIQ</sequence>
<proteinExistence type="predicted"/>
<dbReference type="Proteomes" id="UP000199577">
    <property type="component" value="Unassembled WGS sequence"/>
</dbReference>
<gene>
    <name evidence="1" type="ORF">SAMN05421747_1021</name>
</gene>
<evidence type="ECO:0000313" key="1">
    <source>
        <dbReference type="EMBL" id="SFB90259.1"/>
    </source>
</evidence>
<keyword evidence="2" id="KW-1185">Reference proteome</keyword>
<accession>A0A1I1ET02</accession>
<feature type="non-terminal residue" evidence="1">
    <location>
        <position position="1"/>
    </location>
</feature>
<protein>
    <submittedName>
        <fullName evidence="1">Uncharacterized protein</fullName>
    </submittedName>
</protein>
<dbReference type="AlphaFoldDB" id="A0A1I1ET02"/>
<name>A0A1I1ET02_9SPHI</name>